<dbReference type="InterPro" id="IPR042494">
    <property type="entry name" value="RNF103"/>
</dbReference>
<dbReference type="EMBL" id="GECZ01023110">
    <property type="protein sequence ID" value="JAS46659.1"/>
    <property type="molecule type" value="Transcribed_RNA"/>
</dbReference>
<dbReference type="AlphaFoldDB" id="A0A1B6G5P2"/>
<dbReference type="GO" id="GO:0036503">
    <property type="term" value="P:ERAD pathway"/>
    <property type="evidence" value="ECO:0007669"/>
    <property type="project" value="TreeGrafter"/>
</dbReference>
<evidence type="ECO:0000313" key="1">
    <source>
        <dbReference type="EMBL" id="JAS41027.1"/>
    </source>
</evidence>
<proteinExistence type="predicted"/>
<feature type="non-terminal residue" evidence="3">
    <location>
        <position position="176"/>
    </location>
</feature>
<evidence type="ECO:0000313" key="2">
    <source>
        <dbReference type="EMBL" id="JAS46659.1"/>
    </source>
</evidence>
<name>A0A1B6G5P2_9HEMI</name>
<organism evidence="3">
    <name type="scientific">Cuerna arida</name>
    <dbReference type="NCBI Taxonomy" id="1464854"/>
    <lineage>
        <taxon>Eukaryota</taxon>
        <taxon>Metazoa</taxon>
        <taxon>Ecdysozoa</taxon>
        <taxon>Arthropoda</taxon>
        <taxon>Hexapoda</taxon>
        <taxon>Insecta</taxon>
        <taxon>Pterygota</taxon>
        <taxon>Neoptera</taxon>
        <taxon>Paraneoptera</taxon>
        <taxon>Hemiptera</taxon>
        <taxon>Auchenorrhyncha</taxon>
        <taxon>Membracoidea</taxon>
        <taxon>Cicadellidae</taxon>
        <taxon>Cicadellinae</taxon>
        <taxon>Proconiini</taxon>
        <taxon>Cuerna</taxon>
    </lineage>
</organism>
<dbReference type="GO" id="GO:0004842">
    <property type="term" value="F:ubiquitin-protein transferase activity"/>
    <property type="evidence" value="ECO:0007669"/>
    <property type="project" value="InterPro"/>
</dbReference>
<gene>
    <name evidence="2" type="ORF">g.20156</name>
    <name evidence="1" type="ORF">g.20157</name>
    <name evidence="3" type="ORF">g.20158</name>
</gene>
<evidence type="ECO:0000313" key="3">
    <source>
        <dbReference type="EMBL" id="JAS57754.1"/>
    </source>
</evidence>
<sequence>MRSSWVPVALLVSYLVLMFMVSRLLDLLAWCHQGTATDLVDPIMLSVRQLKQLLELRGVSYTGYYEKRELAQLVQSSADVTQGELEELGRLVGEEEKERLVRTPQTSHFSGSGHFYEQVEDTKDSVWLVQVVPSGGSGEPLLDDYKWRIIRHHVAPFAIRTGVFDCRLDRRLCKTK</sequence>
<accession>A0A1B6G5P2</accession>
<dbReference type="PANTHER" id="PTHR15302">
    <property type="entry name" value="E3 UBIQUITIN-PROTEIN LIGASE RNF103"/>
    <property type="match status" value="1"/>
</dbReference>
<dbReference type="PANTHER" id="PTHR15302:SF0">
    <property type="entry name" value="E3 UBIQUITIN-PROTEIN LIGASE RNF103"/>
    <property type="match status" value="1"/>
</dbReference>
<protein>
    <submittedName>
        <fullName evidence="3">Uncharacterized protein</fullName>
    </submittedName>
</protein>
<dbReference type="EMBL" id="GECZ01028742">
    <property type="protein sequence ID" value="JAS41027.1"/>
    <property type="molecule type" value="Transcribed_RNA"/>
</dbReference>
<reference evidence="3" key="1">
    <citation type="submission" date="2015-11" db="EMBL/GenBank/DDBJ databases">
        <title>De novo transcriptome assembly of four potential Pierce s Disease insect vectors from Arizona vineyards.</title>
        <authorList>
            <person name="Tassone E.E."/>
        </authorList>
    </citation>
    <scope>NUCLEOTIDE SEQUENCE</scope>
</reference>
<dbReference type="GO" id="GO:0016567">
    <property type="term" value="P:protein ubiquitination"/>
    <property type="evidence" value="ECO:0007669"/>
    <property type="project" value="InterPro"/>
</dbReference>
<dbReference type="EMBL" id="GECZ01012015">
    <property type="protein sequence ID" value="JAS57754.1"/>
    <property type="molecule type" value="Transcribed_RNA"/>
</dbReference>
<dbReference type="GO" id="GO:0005783">
    <property type="term" value="C:endoplasmic reticulum"/>
    <property type="evidence" value="ECO:0007669"/>
    <property type="project" value="TreeGrafter"/>
</dbReference>